<dbReference type="EMBL" id="LR798205">
    <property type="protein sequence ID" value="CAB5178476.1"/>
    <property type="molecule type" value="Genomic_DNA"/>
</dbReference>
<feature type="non-terminal residue" evidence="1">
    <location>
        <position position="59"/>
    </location>
</feature>
<accession>A0A6J7WD69</accession>
<name>A0A6J7WD69_9CAUD</name>
<sequence length="59" mass="6626">MHTKPFLNPRFRAAARRRVPPLAALTSDPLSPAELSMLESLERAVLHDGTQSLSTRERE</sequence>
<organism evidence="1">
    <name type="scientific">uncultured Caudovirales phage</name>
    <dbReference type="NCBI Taxonomy" id="2100421"/>
    <lineage>
        <taxon>Viruses</taxon>
        <taxon>Duplodnaviria</taxon>
        <taxon>Heunggongvirae</taxon>
        <taxon>Uroviricota</taxon>
        <taxon>Caudoviricetes</taxon>
        <taxon>Peduoviridae</taxon>
        <taxon>Maltschvirus</taxon>
        <taxon>Maltschvirus maltsch</taxon>
    </lineage>
</organism>
<reference evidence="1" key="1">
    <citation type="submission" date="2020-05" db="EMBL/GenBank/DDBJ databases">
        <authorList>
            <person name="Chiriac C."/>
            <person name="Salcher M."/>
            <person name="Ghai R."/>
            <person name="Kavagutti S V."/>
        </authorList>
    </citation>
    <scope>NUCLEOTIDE SEQUENCE</scope>
</reference>
<evidence type="ECO:0000313" key="1">
    <source>
        <dbReference type="EMBL" id="CAB5178476.1"/>
    </source>
</evidence>
<protein>
    <submittedName>
        <fullName evidence="1">Uncharacterized protein</fullName>
    </submittedName>
</protein>
<gene>
    <name evidence="1" type="ORF">UFOVP156_1</name>
</gene>
<proteinExistence type="predicted"/>